<dbReference type="SMART" id="SM00267">
    <property type="entry name" value="GGDEF"/>
    <property type="match status" value="1"/>
</dbReference>
<evidence type="ECO:0000256" key="1">
    <source>
        <dbReference type="SAM" id="Phobius"/>
    </source>
</evidence>
<dbReference type="EC" id="2.7.7.65" evidence="3"/>
<protein>
    <submittedName>
        <fullName evidence="3">Diguanylate cyclase YdeH</fullName>
        <ecNumber evidence="3">2.7.7.65</ecNumber>
    </submittedName>
</protein>
<dbReference type="PANTHER" id="PTHR46663">
    <property type="entry name" value="DIGUANYLATE CYCLASE DGCT-RELATED"/>
    <property type="match status" value="1"/>
</dbReference>
<dbReference type="SUPFAM" id="SSF55073">
    <property type="entry name" value="Nucleotide cyclase"/>
    <property type="match status" value="1"/>
</dbReference>
<keyword evidence="1" id="KW-0812">Transmembrane</keyword>
<sequence>MKYNRNKIIETPLANNMVSGRLLAIRLSTLILSFIIIMTWVFARHEKNELREVLTHNSEIAAWLVKEKLKTLPDVIFSDTRSSSQLIPLQLQMDRLRQSLNCKLYIISENGKLLVQDLHGGPLQTLKNQQLMQLPALKPAIESILHGASSATYQAPDGRHQIRGIPLDEMDAVLISDIRLPGYSQIVTFPLILLAVLGSTLSGVIWYIIRQTGRVWRRQNLAQSIIDPLTTLPNRKGMEMALRQNFSGPPEIQEAQSVLLLNLDRFSRINLHYGHPSGDTLLVQLAGILRRHIKIPHTVSRWSGDEFLIFLRNSDRQAAASLAKEIMAQVQKLTFSFSGEHLQMHLSIGIHTRTPQDNLDAFLSHVIQALQLAKEDGGQCIRHSDDALNHSATVI</sequence>
<dbReference type="RefSeq" id="WP_143169247.1">
    <property type="nucleotide sequence ID" value="NZ_FRFG01000016.1"/>
</dbReference>
<dbReference type="CDD" id="cd01949">
    <property type="entry name" value="GGDEF"/>
    <property type="match status" value="1"/>
</dbReference>
<gene>
    <name evidence="3" type="primary">ydeH</name>
    <name evidence="3" type="ORF">VQ7734_01401</name>
</gene>
<keyword evidence="4" id="KW-1185">Reference proteome</keyword>
<feature type="domain" description="GGDEF" evidence="2">
    <location>
        <begin position="254"/>
        <end position="386"/>
    </location>
</feature>
<reference evidence="4" key="1">
    <citation type="submission" date="2016-12" db="EMBL/GenBank/DDBJ databases">
        <authorList>
            <person name="Rodrigo-Torres L."/>
            <person name="Arahal R.D."/>
            <person name="Lucena T."/>
        </authorList>
    </citation>
    <scope>NUCLEOTIDE SEQUENCE [LARGE SCALE GENOMIC DNA]</scope>
</reference>
<evidence type="ECO:0000259" key="2">
    <source>
        <dbReference type="PROSITE" id="PS50887"/>
    </source>
</evidence>
<dbReference type="OrthoDB" id="5496380at2"/>
<dbReference type="Pfam" id="PF00990">
    <property type="entry name" value="GGDEF"/>
    <property type="match status" value="1"/>
</dbReference>
<dbReference type="Proteomes" id="UP000184600">
    <property type="component" value="Unassembled WGS sequence"/>
</dbReference>
<dbReference type="NCBIfam" id="TIGR00254">
    <property type="entry name" value="GGDEF"/>
    <property type="match status" value="1"/>
</dbReference>
<dbReference type="GO" id="GO:0052621">
    <property type="term" value="F:diguanylate cyclase activity"/>
    <property type="evidence" value="ECO:0007669"/>
    <property type="project" value="UniProtKB-EC"/>
</dbReference>
<keyword evidence="3" id="KW-0548">Nucleotidyltransferase</keyword>
<dbReference type="PANTHER" id="PTHR46663:SF4">
    <property type="entry name" value="DIGUANYLATE CYCLASE DGCT-RELATED"/>
    <property type="match status" value="1"/>
</dbReference>
<dbReference type="InterPro" id="IPR043128">
    <property type="entry name" value="Rev_trsase/Diguanyl_cyclase"/>
</dbReference>
<dbReference type="PROSITE" id="PS50887">
    <property type="entry name" value="GGDEF"/>
    <property type="match status" value="1"/>
</dbReference>
<keyword evidence="1" id="KW-1133">Transmembrane helix</keyword>
<dbReference type="AlphaFoldDB" id="A0A1M7YSU9"/>
<proteinExistence type="predicted"/>
<dbReference type="InterPro" id="IPR029787">
    <property type="entry name" value="Nucleotide_cyclase"/>
</dbReference>
<evidence type="ECO:0000313" key="3">
    <source>
        <dbReference type="EMBL" id="SHO55655.1"/>
    </source>
</evidence>
<feature type="transmembrane region" description="Helical" evidence="1">
    <location>
        <begin position="21"/>
        <end position="43"/>
    </location>
</feature>
<keyword evidence="1" id="KW-0472">Membrane</keyword>
<dbReference type="STRING" id="1117707.VQ7734_01401"/>
<organism evidence="3 4">
    <name type="scientific">Vibrio quintilis</name>
    <dbReference type="NCBI Taxonomy" id="1117707"/>
    <lineage>
        <taxon>Bacteria</taxon>
        <taxon>Pseudomonadati</taxon>
        <taxon>Pseudomonadota</taxon>
        <taxon>Gammaproteobacteria</taxon>
        <taxon>Vibrionales</taxon>
        <taxon>Vibrionaceae</taxon>
        <taxon>Vibrio</taxon>
    </lineage>
</organism>
<dbReference type="InterPro" id="IPR052163">
    <property type="entry name" value="DGC-Regulatory_Protein"/>
</dbReference>
<dbReference type="Gene3D" id="3.30.70.270">
    <property type="match status" value="1"/>
</dbReference>
<dbReference type="InterPro" id="IPR000160">
    <property type="entry name" value="GGDEF_dom"/>
</dbReference>
<name>A0A1M7YSU9_9VIBR</name>
<dbReference type="EMBL" id="FRFG01000016">
    <property type="protein sequence ID" value="SHO55655.1"/>
    <property type="molecule type" value="Genomic_DNA"/>
</dbReference>
<feature type="transmembrane region" description="Helical" evidence="1">
    <location>
        <begin position="186"/>
        <end position="209"/>
    </location>
</feature>
<evidence type="ECO:0000313" key="4">
    <source>
        <dbReference type="Proteomes" id="UP000184600"/>
    </source>
</evidence>
<keyword evidence="3" id="KW-0808">Transferase</keyword>
<accession>A0A1M7YSU9</accession>